<keyword evidence="3" id="KW-1185">Reference proteome</keyword>
<dbReference type="AlphaFoldDB" id="A0A8T0I7X4"/>
<keyword evidence="1" id="KW-0175">Coiled coil</keyword>
<accession>A0A8T0I7X4</accession>
<comment type="caution">
    <text evidence="2">The sequence shown here is derived from an EMBL/GenBank/DDBJ whole genome shotgun (WGS) entry which is preliminary data.</text>
</comment>
<organism evidence="2 3">
    <name type="scientific">Ceratodon purpureus</name>
    <name type="common">Fire moss</name>
    <name type="synonym">Dicranum purpureum</name>
    <dbReference type="NCBI Taxonomy" id="3225"/>
    <lineage>
        <taxon>Eukaryota</taxon>
        <taxon>Viridiplantae</taxon>
        <taxon>Streptophyta</taxon>
        <taxon>Embryophyta</taxon>
        <taxon>Bryophyta</taxon>
        <taxon>Bryophytina</taxon>
        <taxon>Bryopsida</taxon>
        <taxon>Dicranidae</taxon>
        <taxon>Pseudoditrichales</taxon>
        <taxon>Ditrichaceae</taxon>
        <taxon>Ceratodon</taxon>
    </lineage>
</organism>
<feature type="coiled-coil region" evidence="1">
    <location>
        <begin position="21"/>
        <end position="115"/>
    </location>
</feature>
<dbReference type="EMBL" id="CM026424">
    <property type="protein sequence ID" value="KAG0578588.1"/>
    <property type="molecule type" value="Genomic_DNA"/>
</dbReference>
<reference evidence="2" key="1">
    <citation type="submission" date="2020-06" db="EMBL/GenBank/DDBJ databases">
        <title>WGS assembly of Ceratodon purpureus strain R40.</title>
        <authorList>
            <person name="Carey S.B."/>
            <person name="Jenkins J."/>
            <person name="Shu S."/>
            <person name="Lovell J.T."/>
            <person name="Sreedasyam A."/>
            <person name="Maumus F."/>
            <person name="Tiley G.P."/>
            <person name="Fernandez-Pozo N."/>
            <person name="Barry K."/>
            <person name="Chen C."/>
            <person name="Wang M."/>
            <person name="Lipzen A."/>
            <person name="Daum C."/>
            <person name="Saski C.A."/>
            <person name="Payton A.C."/>
            <person name="Mcbreen J.C."/>
            <person name="Conrad R.E."/>
            <person name="Kollar L.M."/>
            <person name="Olsson S."/>
            <person name="Huttunen S."/>
            <person name="Landis J.B."/>
            <person name="Wickett N.J."/>
            <person name="Johnson M.G."/>
            <person name="Rensing S.A."/>
            <person name="Grimwood J."/>
            <person name="Schmutz J."/>
            <person name="Mcdaniel S.F."/>
        </authorList>
    </citation>
    <scope>NUCLEOTIDE SEQUENCE</scope>
    <source>
        <strain evidence="2">R40</strain>
    </source>
</reference>
<gene>
    <name evidence="2" type="ORF">KC19_4G035200</name>
</gene>
<dbReference type="Proteomes" id="UP000822688">
    <property type="component" value="Chromosome 4"/>
</dbReference>
<feature type="coiled-coil region" evidence="1">
    <location>
        <begin position="246"/>
        <end position="273"/>
    </location>
</feature>
<proteinExistence type="predicted"/>
<evidence type="ECO:0000256" key="1">
    <source>
        <dbReference type="SAM" id="Coils"/>
    </source>
</evidence>
<protein>
    <submittedName>
        <fullName evidence="2">Uncharacterized protein</fullName>
    </submittedName>
</protein>
<evidence type="ECO:0000313" key="3">
    <source>
        <dbReference type="Proteomes" id="UP000822688"/>
    </source>
</evidence>
<sequence length="415" mass="47012">MGESEATNSWKVMFYEALSSMKGLEKEIVHKDGEIQSLKRRIRVSESGLAIPPASSESKERLMDEVKDLKGEVKVLQELAHNLNSKLIAAEACLQQSLERNVKLEEEKNIEKQHQEVLNAAFEGLKAEVEDVLTETEAFKAEAVHSMQALTTDVRRYQAASELKIQSLRHKVEKMEDLQGVQNGVLRTIAEEQEILRLICITRAAMQQSTAASLQHLAKLEQFCGKTIQKSLSMVDSARTKMLHNSQQVSEKMVQLEAMVTKHKRELSQAEKNLLESLASQTSLRGLPSEDNNGANLEHGLPDCNQVRLKTPAKRHAVIEAEEMSTSARTSSTKEIHKQANMNQTLPTYSQHEHAKRKLETSKQLHNFEVLRSVRARPPSLSRRSFRTYQERTEVSLLLFLNPSTDYHIRALLLF</sequence>
<name>A0A8T0I7X4_CERPU</name>
<evidence type="ECO:0000313" key="2">
    <source>
        <dbReference type="EMBL" id="KAG0578588.1"/>
    </source>
</evidence>